<proteinExistence type="predicted"/>
<organism evidence="1">
    <name type="scientific">Rhizobium leguminosarum bv. trifolii</name>
    <dbReference type="NCBI Taxonomy" id="386"/>
    <lineage>
        <taxon>Bacteria</taxon>
        <taxon>Pseudomonadati</taxon>
        <taxon>Pseudomonadota</taxon>
        <taxon>Alphaproteobacteria</taxon>
        <taxon>Hyphomicrobiales</taxon>
        <taxon>Rhizobiaceae</taxon>
        <taxon>Rhizobium/Agrobacterium group</taxon>
        <taxon>Rhizobium</taxon>
    </lineage>
</organism>
<name>A0A1C9HV59_RHILT</name>
<dbReference type="AlphaFoldDB" id="A0A1C9HV59"/>
<dbReference type="EMBL" id="KX488225">
    <property type="protein sequence ID" value="AOO90589.1"/>
    <property type="molecule type" value="Genomic_DNA"/>
</dbReference>
<sequence>MHKQQCDCRGRHSFNDCSLGNIERASSIELCLKLVGESGKCVIIESKWDLSVFVALLISNRRRLPIQINRIARLDFQRFRNFRPHRAERLWPDMPERGKIVIWIR</sequence>
<evidence type="ECO:0000313" key="1">
    <source>
        <dbReference type="EMBL" id="AOO90589.1"/>
    </source>
</evidence>
<accession>A0A1C9HV59</accession>
<reference evidence="1" key="2">
    <citation type="journal article" date="2016" name="Front. Microbiol.">
        <title>The Regulatory Protein RosR Affects Rhizobium leguminosarum bv. trifolii Protein Profiles, Cell Surface Properties, and Symbiosis with Clover.</title>
        <authorList>
            <person name="Rachwal K."/>
            <person name="Boguszewska A."/>
            <person name="Kopcinska J."/>
            <person name="Karas M."/>
            <person name="Tchorzewski M."/>
            <person name="Janczarek M."/>
        </authorList>
    </citation>
    <scope>NUCLEOTIDE SEQUENCE</scope>
    <source>
        <strain evidence="1">Rt24.2</strain>
    </source>
</reference>
<reference evidence="1" key="1">
    <citation type="journal article" date="2015" name="BMC Genomics">
        <title>Transcriptome profiling of a Rhizobium leguminosarum bv. trifolii rosR mutant reveals the role of the transcriptional regulator RosR in motility, synthesis of cell-surface components, and other cellular processes.</title>
        <authorList>
            <person name="Rachwal K."/>
            <person name="Matczynska E."/>
            <person name="Janczarek M."/>
        </authorList>
    </citation>
    <scope>NUCLEOTIDE SEQUENCE</scope>
    <source>
        <strain evidence="1">Rt24.2</strain>
    </source>
</reference>
<protein>
    <submittedName>
        <fullName evidence="1">Uncharacterized protein</fullName>
    </submittedName>
</protein>